<dbReference type="UniPathway" id="UPA00028">
    <property type="reaction ID" value="UER00004"/>
</dbReference>
<sequence length="336" mass="35263">MRVAVVGVGAIGGWMAFKMAQAGFEVSALARGATLTALREYGVRLRRGDEVGSYPIKASDNASALGKQDLVVLAVKGPALAAAAPAASALLGPDTIVLPAMNGVPWWFFEGLPGPFSGRRLTAIDPDGQIDVAMPARHVIGCVVHAACTTSEPGVTVQRAGNGLIVGESHGGGSARLDRVTEVLRGSGFDVEVSSRIQQAIWYKLWGNMTMNPISAITGATADRILDDPLVRAFILRVMAEAAQIGDKIGCPITESGEDRNAVTRKLGAFKTSMLQDVEAGRPIELDVLLSAPREIAQWLGIETPAMDGLLGLARLFGRSRGLYPEAVKDIPAVSA</sequence>
<dbReference type="InterPro" id="IPR013752">
    <property type="entry name" value="KPA_reductase"/>
</dbReference>
<dbReference type="OrthoDB" id="9796561at2"/>
<evidence type="ECO:0000256" key="4">
    <source>
        <dbReference type="ARBA" id="ARBA00022655"/>
    </source>
</evidence>
<evidence type="ECO:0000256" key="3">
    <source>
        <dbReference type="ARBA" id="ARBA00019465"/>
    </source>
</evidence>
<geneLocation type="plasmid" evidence="9">
    <name>unnamed1</name>
</geneLocation>
<feature type="domain" description="Ketopantoate reductase N-terminal" evidence="7">
    <location>
        <begin position="3"/>
        <end position="168"/>
    </location>
</feature>
<dbReference type="RefSeq" id="WP_099514232.1">
    <property type="nucleotide sequence ID" value="NZ_CP016617.1"/>
</dbReference>
<name>A0A1B2ETB1_9HYPH</name>
<dbReference type="InterPro" id="IPR013328">
    <property type="entry name" value="6PGD_dom2"/>
</dbReference>
<comment type="catalytic activity">
    <reaction evidence="6">
        <text>(R)-pantoate + NADP(+) = 2-dehydropantoate + NADPH + H(+)</text>
        <dbReference type="Rhea" id="RHEA:16233"/>
        <dbReference type="ChEBI" id="CHEBI:11561"/>
        <dbReference type="ChEBI" id="CHEBI:15378"/>
        <dbReference type="ChEBI" id="CHEBI:15980"/>
        <dbReference type="ChEBI" id="CHEBI:57783"/>
        <dbReference type="ChEBI" id="CHEBI:58349"/>
        <dbReference type="EC" id="1.1.1.169"/>
    </reaction>
</comment>
<dbReference type="InterPro" id="IPR051402">
    <property type="entry name" value="KPR-Related"/>
</dbReference>
<dbReference type="GO" id="GO:0008677">
    <property type="term" value="F:2-dehydropantoate 2-reductase activity"/>
    <property type="evidence" value="ECO:0007669"/>
    <property type="project" value="UniProtKB-EC"/>
</dbReference>
<evidence type="ECO:0000256" key="5">
    <source>
        <dbReference type="ARBA" id="ARBA00032024"/>
    </source>
</evidence>
<dbReference type="InterPro" id="IPR036291">
    <property type="entry name" value="NAD(P)-bd_dom_sf"/>
</dbReference>
<dbReference type="InterPro" id="IPR008927">
    <property type="entry name" value="6-PGluconate_DH-like_C_sf"/>
</dbReference>
<feature type="domain" description="Ketopantoate reductase C-terminal" evidence="8">
    <location>
        <begin position="197"/>
        <end position="315"/>
    </location>
</feature>
<dbReference type="PANTHER" id="PTHR21708:SF45">
    <property type="entry name" value="2-DEHYDROPANTOATE 2-REDUCTASE"/>
    <property type="match status" value="1"/>
</dbReference>
<evidence type="ECO:0000256" key="1">
    <source>
        <dbReference type="ARBA" id="ARBA00004994"/>
    </source>
</evidence>
<gene>
    <name evidence="9" type="ORF">BB934_33900</name>
</gene>
<dbReference type="SUPFAM" id="SSF51735">
    <property type="entry name" value="NAD(P)-binding Rossmann-fold domains"/>
    <property type="match status" value="1"/>
</dbReference>
<organism evidence="9">
    <name type="scientific">Microvirga ossetica</name>
    <dbReference type="NCBI Taxonomy" id="1882682"/>
    <lineage>
        <taxon>Bacteria</taxon>
        <taxon>Pseudomonadati</taxon>
        <taxon>Pseudomonadota</taxon>
        <taxon>Alphaproteobacteria</taxon>
        <taxon>Hyphomicrobiales</taxon>
        <taxon>Methylobacteriaceae</taxon>
        <taxon>Microvirga</taxon>
    </lineage>
</organism>
<evidence type="ECO:0000259" key="8">
    <source>
        <dbReference type="Pfam" id="PF08546"/>
    </source>
</evidence>
<dbReference type="Pfam" id="PF08546">
    <property type="entry name" value="ApbA_C"/>
    <property type="match status" value="1"/>
</dbReference>
<dbReference type="EC" id="1.1.1.169" evidence="2"/>
<keyword evidence="9" id="KW-0614">Plasmid</keyword>
<dbReference type="AlphaFoldDB" id="A0A1B2ETB1"/>
<comment type="pathway">
    <text evidence="1">Cofactor biosynthesis; (R)-pantothenate biosynthesis; (R)-pantoate from 3-methyl-2-oxobutanoate: step 2/2.</text>
</comment>
<reference evidence="9" key="1">
    <citation type="submission" date="2016-07" db="EMBL/GenBank/DDBJ databases">
        <title>Microvirga ossetica sp. nov. a new species of rhizobia isolated from root nodules of the legume species Vicia alpestris Steven originated from North Ossetia region in the Caucasus.</title>
        <authorList>
            <person name="Safronova V.I."/>
            <person name="Kuznetsova I.G."/>
            <person name="Sazanova A.L."/>
            <person name="Belimov A."/>
            <person name="Andronov E."/>
            <person name="Osledkin Y.S."/>
            <person name="Onishchuk O.P."/>
            <person name="Kurchak O.N."/>
            <person name="Shaposhnikov A.I."/>
            <person name="Willems A."/>
            <person name="Tikhonovich I.A."/>
        </authorList>
    </citation>
    <scope>NUCLEOTIDE SEQUENCE [LARGE SCALE GENOMIC DNA]</scope>
    <source>
        <strain evidence="9">V5/3M</strain>
        <plasmid evidence="9">unnamed1</plasmid>
    </source>
</reference>
<dbReference type="Pfam" id="PF02558">
    <property type="entry name" value="ApbA"/>
    <property type="match status" value="1"/>
</dbReference>
<dbReference type="EMBL" id="CP016617">
    <property type="protein sequence ID" value="ANY83179.1"/>
    <property type="molecule type" value="Genomic_DNA"/>
</dbReference>
<dbReference type="PANTHER" id="PTHR21708">
    <property type="entry name" value="PROBABLE 2-DEHYDROPANTOATE 2-REDUCTASE"/>
    <property type="match status" value="1"/>
</dbReference>
<dbReference type="GO" id="GO:0015940">
    <property type="term" value="P:pantothenate biosynthetic process"/>
    <property type="evidence" value="ECO:0007669"/>
    <property type="project" value="UniProtKB-UniPathway"/>
</dbReference>
<dbReference type="FunFam" id="1.10.1040.10:FF:000017">
    <property type="entry name" value="2-dehydropantoate 2-reductase"/>
    <property type="match status" value="1"/>
</dbReference>
<evidence type="ECO:0000256" key="2">
    <source>
        <dbReference type="ARBA" id="ARBA00013014"/>
    </source>
</evidence>
<evidence type="ECO:0000256" key="6">
    <source>
        <dbReference type="ARBA" id="ARBA00048793"/>
    </source>
</evidence>
<protein>
    <recommendedName>
        <fullName evidence="3">2-dehydropantoate 2-reductase</fullName>
        <ecNumber evidence="2">1.1.1.169</ecNumber>
    </recommendedName>
    <alternativeName>
        <fullName evidence="5">Ketopantoate reductase</fullName>
    </alternativeName>
</protein>
<dbReference type="GO" id="GO:0005737">
    <property type="term" value="C:cytoplasm"/>
    <property type="evidence" value="ECO:0007669"/>
    <property type="project" value="TreeGrafter"/>
</dbReference>
<dbReference type="Gene3D" id="3.40.50.720">
    <property type="entry name" value="NAD(P)-binding Rossmann-like Domain"/>
    <property type="match status" value="1"/>
</dbReference>
<evidence type="ECO:0000259" key="7">
    <source>
        <dbReference type="Pfam" id="PF02558"/>
    </source>
</evidence>
<evidence type="ECO:0000313" key="9">
    <source>
        <dbReference type="EMBL" id="ANY83179.1"/>
    </source>
</evidence>
<accession>A0A1B2ETB1</accession>
<proteinExistence type="predicted"/>
<dbReference type="NCBIfam" id="NF005089">
    <property type="entry name" value="PRK06522.1-4"/>
    <property type="match status" value="1"/>
</dbReference>
<dbReference type="KEGG" id="moc:BB934_33900"/>
<dbReference type="SUPFAM" id="SSF48179">
    <property type="entry name" value="6-phosphogluconate dehydrogenase C-terminal domain-like"/>
    <property type="match status" value="1"/>
</dbReference>
<dbReference type="InterPro" id="IPR013332">
    <property type="entry name" value="KPR_N"/>
</dbReference>
<keyword evidence="4" id="KW-0566">Pantothenate biosynthesis</keyword>
<dbReference type="Gene3D" id="1.10.1040.10">
    <property type="entry name" value="N-(1-d-carboxylethyl)-l-norvaline Dehydrogenase, domain 2"/>
    <property type="match status" value="1"/>
</dbReference>